<proteinExistence type="predicted"/>
<keyword evidence="4" id="KW-1185">Reference proteome</keyword>
<feature type="signal peptide" evidence="1">
    <location>
        <begin position="1"/>
        <end position="20"/>
    </location>
</feature>
<dbReference type="AlphaFoldDB" id="A7I3W2"/>
<evidence type="ECO:0000313" key="4">
    <source>
        <dbReference type="Proteomes" id="UP000002407"/>
    </source>
</evidence>
<dbReference type="Gene3D" id="1.10.1130.10">
    <property type="entry name" value="Flavocytochrome C3, Chain A"/>
    <property type="match status" value="1"/>
</dbReference>
<dbReference type="KEGG" id="cha:CHAB381_1691"/>
<protein>
    <recommendedName>
        <fullName evidence="2">Cytochrome c-552/4 domain-containing protein</fullName>
    </recommendedName>
</protein>
<dbReference type="STRING" id="360107.CHAB381_1691"/>
<keyword evidence="1" id="KW-0732">Signal</keyword>
<dbReference type="OrthoDB" id="9814800at2"/>
<organism evidence="3 4">
    <name type="scientific">Campylobacter hominis (strain ATCC BAA-381 / DSM 21671 / CCUG 45161 / LMG 19568 / NCTC 13146 / CH001A)</name>
    <dbReference type="NCBI Taxonomy" id="360107"/>
    <lineage>
        <taxon>Bacteria</taxon>
        <taxon>Pseudomonadati</taxon>
        <taxon>Campylobacterota</taxon>
        <taxon>Epsilonproteobacteria</taxon>
        <taxon>Campylobacterales</taxon>
        <taxon>Campylobacteraceae</taxon>
        <taxon>Campylobacter</taxon>
    </lineage>
</organism>
<dbReference type="eggNOG" id="COG2863">
    <property type="taxonomic scope" value="Bacteria"/>
</dbReference>
<dbReference type="SUPFAM" id="SSF48695">
    <property type="entry name" value="Multiheme cytochromes"/>
    <property type="match status" value="1"/>
</dbReference>
<dbReference type="InterPro" id="IPR023155">
    <property type="entry name" value="Cyt_c-552/4"/>
</dbReference>
<name>A7I3W2_CAMHC</name>
<dbReference type="InterPro" id="IPR036280">
    <property type="entry name" value="Multihaem_cyt_sf"/>
</dbReference>
<evidence type="ECO:0000313" key="3">
    <source>
        <dbReference type="EMBL" id="ABS51548.1"/>
    </source>
</evidence>
<dbReference type="Proteomes" id="UP000002407">
    <property type="component" value="Chromosome"/>
</dbReference>
<reference evidence="4" key="1">
    <citation type="submission" date="2007-07" db="EMBL/GenBank/DDBJ databases">
        <title>Complete genome sequence of Campylobacter hominis ATCC BAA-381, a commensal isolated from the human gastrointestinal tract.</title>
        <authorList>
            <person name="Fouts D.E."/>
            <person name="Mongodin E.F."/>
            <person name="Puiu D."/>
            <person name="Sebastian Y."/>
            <person name="Miller W.G."/>
            <person name="Mandrell R.E."/>
            <person name="Nelson K.E."/>
        </authorList>
    </citation>
    <scope>NUCLEOTIDE SEQUENCE [LARGE SCALE GENOMIC DNA]</scope>
    <source>
        <strain evidence="4">ATCC BAA-381 / LMG 19568 / NCTC 13146 / CH001A</strain>
    </source>
</reference>
<evidence type="ECO:0000256" key="1">
    <source>
        <dbReference type="SAM" id="SignalP"/>
    </source>
</evidence>
<feature type="chain" id="PRO_5002708439" description="Cytochrome c-552/4 domain-containing protein" evidence="1">
    <location>
        <begin position="21"/>
        <end position="406"/>
    </location>
</feature>
<gene>
    <name evidence="3" type="ordered locus">CHAB381_1691</name>
</gene>
<dbReference type="Pfam" id="PF13435">
    <property type="entry name" value="Cytochrome_C554"/>
    <property type="match status" value="1"/>
</dbReference>
<sequence>MLFFKKSFITLCLGISFAFANEGAATIDSVWNPSLCKECHKEQYMAWKTSLHAKSHEESNELYKVLIDYTSKALYKPRNETVTECGACHNPKLKIKQVDPNIALSKIYGIEVKSLQNMEKTIQSEIDSDMVKTGMSCYICHNVDKINKQKHEHDVGYKRFEWARGILITGPYEGDENYIFHKTAKRDFFRENDELCLSCHQGMGSKMKFSAYNTGIESTKNAQRCTDCHMGDTKMNYLSPNLKVDTLQKREIKNHFFRGARNSRILNEAIDLSFEKISNSKAKLTLHNLVSHNVPTGFGGRSIVIEISAMSKTGEILANNDFTLRTIYNKADGSETFQYSAFTFSKDTRLKAFENRSYDLQIPDGTKSVKVEVIYYVIAPELQNLIDIKDETFTKPYKAISRIFKF</sequence>
<feature type="domain" description="Cytochrome c-552/4" evidence="2">
    <location>
        <begin position="36"/>
        <end position="94"/>
    </location>
</feature>
<dbReference type="HOGENOM" id="CLU_707296_0_0_7"/>
<dbReference type="EMBL" id="CP000776">
    <property type="protein sequence ID" value="ABS51548.1"/>
    <property type="molecule type" value="Genomic_DNA"/>
</dbReference>
<evidence type="ECO:0000259" key="2">
    <source>
        <dbReference type="Pfam" id="PF13435"/>
    </source>
</evidence>
<dbReference type="RefSeq" id="WP_012109509.1">
    <property type="nucleotide sequence ID" value="NC_009714.1"/>
</dbReference>
<accession>A7I3W2</accession>